<dbReference type="InterPro" id="IPR018060">
    <property type="entry name" value="HTH_AraC"/>
</dbReference>
<evidence type="ECO:0000256" key="5">
    <source>
        <dbReference type="ARBA" id="ARBA00023163"/>
    </source>
</evidence>
<dbReference type="PROSITE" id="PS50109">
    <property type="entry name" value="HIS_KIN"/>
    <property type="match status" value="1"/>
</dbReference>
<dbReference type="EMBL" id="JAFMYW010000009">
    <property type="protein sequence ID" value="MBO0951888.1"/>
    <property type="molecule type" value="Genomic_DNA"/>
</dbReference>
<dbReference type="InterPro" id="IPR011110">
    <property type="entry name" value="Reg_prop"/>
</dbReference>
<dbReference type="InterPro" id="IPR003594">
    <property type="entry name" value="HATPase_dom"/>
</dbReference>
<evidence type="ECO:0000256" key="1">
    <source>
        <dbReference type="ARBA" id="ARBA00000085"/>
    </source>
</evidence>
<gene>
    <name evidence="10" type="ORF">J2I46_25115</name>
</gene>
<comment type="caution">
    <text evidence="10">The sequence shown here is derived from an EMBL/GenBank/DDBJ whole genome shotgun (WGS) entry which is preliminary data.</text>
</comment>
<dbReference type="Proteomes" id="UP000664628">
    <property type="component" value="Unassembled WGS sequence"/>
</dbReference>
<keyword evidence="5" id="KW-0804">Transcription</keyword>
<dbReference type="InterPro" id="IPR003661">
    <property type="entry name" value="HisK_dim/P_dom"/>
</dbReference>
<dbReference type="PRINTS" id="PR00344">
    <property type="entry name" value="BCTRLSENSOR"/>
</dbReference>
<evidence type="ECO:0000259" key="7">
    <source>
        <dbReference type="PROSITE" id="PS01124"/>
    </source>
</evidence>
<dbReference type="Gene3D" id="1.10.287.130">
    <property type="match status" value="1"/>
</dbReference>
<dbReference type="SMART" id="SM00448">
    <property type="entry name" value="REC"/>
    <property type="match status" value="1"/>
</dbReference>
<dbReference type="EC" id="2.7.13.3" evidence="2"/>
<dbReference type="SUPFAM" id="SSF46689">
    <property type="entry name" value="Homeodomain-like"/>
    <property type="match status" value="1"/>
</dbReference>
<dbReference type="Pfam" id="PF00512">
    <property type="entry name" value="HisKA"/>
    <property type="match status" value="1"/>
</dbReference>
<dbReference type="Pfam" id="PF07494">
    <property type="entry name" value="Reg_prop"/>
    <property type="match status" value="1"/>
</dbReference>
<dbReference type="SUPFAM" id="SSF52172">
    <property type="entry name" value="CheY-like"/>
    <property type="match status" value="1"/>
</dbReference>
<feature type="domain" description="HTH araC/xylS-type" evidence="7">
    <location>
        <begin position="1296"/>
        <end position="1396"/>
    </location>
</feature>
<protein>
    <recommendedName>
        <fullName evidence="2">histidine kinase</fullName>
        <ecNumber evidence="2">2.7.13.3</ecNumber>
    </recommendedName>
</protein>
<dbReference type="PANTHER" id="PTHR43547">
    <property type="entry name" value="TWO-COMPONENT HISTIDINE KINASE"/>
    <property type="match status" value="1"/>
</dbReference>
<evidence type="ECO:0000313" key="11">
    <source>
        <dbReference type="Proteomes" id="UP000664628"/>
    </source>
</evidence>
<evidence type="ECO:0000256" key="2">
    <source>
        <dbReference type="ARBA" id="ARBA00012438"/>
    </source>
</evidence>
<dbReference type="InterPro" id="IPR015943">
    <property type="entry name" value="WD40/YVTN_repeat-like_dom_sf"/>
</dbReference>
<sequence length="1400" mass="159433">MAQHTTGHVVAELRPDNPSYSVQVRHFSVEHGLPNRSVTRLEQDAQGFIWIGTLNNAYRFDGSRFWPLPDYARASRKQMPFFIERISSDQTSRLWFFKSHSFLDQWIEQWIPEKKQLVLFTIRTRSADGKGHFYPAEPIGQRGIPVAKGSRLIVYQEKGHVYRHDDKPVLTDIYSLPAASRLAHVGSTQKGSLLLSVRDTNRVHHSLIELDSQGRVQRTIPFPKALRPVCTDAQGNSYFYHEYQGTEAPDQLPQVTNQLLSGYLYRLDANNQLANIPIHFPQSPFFALTEGEPASALLRSARVVYDAYHDLFWIFGKGTLFAWHPTKGVVYNLTASDFPVAKILFLGSLLVDRTGGVWVGSNNGVLLLSLTPNRFSHYFYNIPGSIGYSDVATRGIVQVGNSLLVNAANNWMIDLTTGARKTTLSGKQNQQTNLFYQHPIVVAGKDSLWMARSMLSLVRPATKTVVQYPLRGEQNECWAISVDGRRNLWIGYEQGISYFDVSRKKNQLFTKYNSWPELAENRVNGFFPDRRAGGIWVAASSGLYLLDTLRGIAARYSTEQAAPRYLPFNHITYVHIDPDQPGVYWLATRGGGLIRWERAIGRYKQYTQASGLLNATLYCLYTDHPNPKLRRNKNRLWFTTDYGLVSFDKRSERFRTYLPKDGITHEEFNFTANYQAPDGRLFLGGLNGITAFWPNQIQTSASTNAPLVITQFQQLNGQTGIMENHLDDYQAGQPVQIASSSRAFLLSFALLDYCYLGQTRLWYRIHGWQDAWATQKQNDLRINGLPSGSYQLEVRMQSINGQWVSNTLSIPVVVQPPLYKRQWFMLLCLFTIVGGTVALFRWRNRLLVRETIRLEAEVANRTARIEEDKAIIEQQAAELRENATLKSRFFANVTHEFRTPLTLLLGPLTYLSKRTADTTTEQLLATMERNARRLQELVNDLLGLGKLEAGQLQLDSQPADLRAVVARTVTAFNTQASFAGIRLDIVGLDRPIGMLLDVPKLETVIRNLVANALRFTPRGGTITIRLIEAGNQVRLSVADTGCGIHPDDLPHVIERYYQSGRPNAPLQGGTGIGLAICHEYCQLWQGELLIDSVLDKGSTFTVTYPKLAALLPDISSDYQVDTQYTGASQVELIEPSVKREMILLVEDNPDMASYVQMLLTPQYNYHWCRNGFEALKWLEEQTVDSLPDLILTDMMMPEMDGMTLLETVRSQPTWRPVPVIMLTARFSQEIRLRALQLGVADYLTKPFDEDELLTRIQNLLDRAHERAFWITPPVQELESDEPDETNVTPPDETWLQDIQQQVVARLTDNRFQVTDLAEAANMSQRQFYRRLKTLTGLSPIQFVQEVRLQTAYEWIEESRYKTVKEVAHRVGFQKVSYFSRLYQQRFGIYPSLRISEQNEA</sequence>
<dbReference type="Gene3D" id="3.30.565.10">
    <property type="entry name" value="Histidine kinase-like ATPase, C-terminal domain"/>
    <property type="match status" value="1"/>
</dbReference>
<dbReference type="PROSITE" id="PS01124">
    <property type="entry name" value="HTH_ARAC_FAMILY_2"/>
    <property type="match status" value="1"/>
</dbReference>
<feature type="domain" description="Histidine kinase" evidence="8">
    <location>
        <begin position="892"/>
        <end position="1108"/>
    </location>
</feature>
<proteinExistence type="predicted"/>
<keyword evidence="11" id="KW-1185">Reference proteome</keyword>
<evidence type="ECO:0000313" key="10">
    <source>
        <dbReference type="EMBL" id="MBO0951888.1"/>
    </source>
</evidence>
<dbReference type="SMART" id="SM00342">
    <property type="entry name" value="HTH_ARAC"/>
    <property type="match status" value="1"/>
</dbReference>
<dbReference type="CDD" id="cd00082">
    <property type="entry name" value="HisKA"/>
    <property type="match status" value="1"/>
</dbReference>
<dbReference type="InterPro" id="IPR036890">
    <property type="entry name" value="HATPase_C_sf"/>
</dbReference>
<dbReference type="SUPFAM" id="SSF63829">
    <property type="entry name" value="Calcium-dependent phosphotriesterase"/>
    <property type="match status" value="1"/>
</dbReference>
<organism evidence="10 11">
    <name type="scientific">Fibrella forsythiae</name>
    <dbReference type="NCBI Taxonomy" id="2817061"/>
    <lineage>
        <taxon>Bacteria</taxon>
        <taxon>Pseudomonadati</taxon>
        <taxon>Bacteroidota</taxon>
        <taxon>Cytophagia</taxon>
        <taxon>Cytophagales</taxon>
        <taxon>Spirosomataceae</taxon>
        <taxon>Fibrella</taxon>
    </lineage>
</organism>
<dbReference type="Gene3D" id="3.40.50.2300">
    <property type="match status" value="1"/>
</dbReference>
<keyword evidence="4" id="KW-0805">Transcription regulation</keyword>
<comment type="catalytic activity">
    <reaction evidence="1">
        <text>ATP + protein L-histidine = ADP + protein N-phospho-L-histidine.</text>
        <dbReference type="EC" id="2.7.13.3"/>
    </reaction>
</comment>
<dbReference type="PROSITE" id="PS50110">
    <property type="entry name" value="RESPONSE_REGULATORY"/>
    <property type="match status" value="1"/>
</dbReference>
<evidence type="ECO:0000259" key="9">
    <source>
        <dbReference type="PROSITE" id="PS50110"/>
    </source>
</evidence>
<dbReference type="Pfam" id="PF02518">
    <property type="entry name" value="HATPase_c"/>
    <property type="match status" value="1"/>
</dbReference>
<evidence type="ECO:0000256" key="3">
    <source>
        <dbReference type="ARBA" id="ARBA00022553"/>
    </source>
</evidence>
<dbReference type="InterPro" id="IPR011006">
    <property type="entry name" value="CheY-like_superfamily"/>
</dbReference>
<name>A0ABS3JPH3_9BACT</name>
<dbReference type="InterPro" id="IPR009057">
    <property type="entry name" value="Homeodomain-like_sf"/>
</dbReference>
<dbReference type="Pfam" id="PF00072">
    <property type="entry name" value="Response_reg"/>
    <property type="match status" value="1"/>
</dbReference>
<dbReference type="InterPro" id="IPR036097">
    <property type="entry name" value="HisK_dim/P_sf"/>
</dbReference>
<dbReference type="Gene3D" id="2.130.10.10">
    <property type="entry name" value="YVTN repeat-like/Quinoprotein amine dehydrogenase"/>
    <property type="match status" value="3"/>
</dbReference>
<dbReference type="SMART" id="SM00388">
    <property type="entry name" value="HisKA"/>
    <property type="match status" value="1"/>
</dbReference>
<evidence type="ECO:0000256" key="6">
    <source>
        <dbReference type="PROSITE-ProRule" id="PRU00169"/>
    </source>
</evidence>
<dbReference type="InterPro" id="IPR005467">
    <property type="entry name" value="His_kinase_dom"/>
</dbReference>
<dbReference type="SUPFAM" id="SSF47384">
    <property type="entry name" value="Homodimeric domain of signal transducing histidine kinase"/>
    <property type="match status" value="1"/>
</dbReference>
<dbReference type="Pfam" id="PF12833">
    <property type="entry name" value="HTH_18"/>
    <property type="match status" value="1"/>
</dbReference>
<accession>A0ABS3JPH3</accession>
<evidence type="ECO:0000259" key="8">
    <source>
        <dbReference type="PROSITE" id="PS50109"/>
    </source>
</evidence>
<dbReference type="Gene3D" id="2.60.40.10">
    <property type="entry name" value="Immunoglobulins"/>
    <property type="match status" value="1"/>
</dbReference>
<dbReference type="InterPro" id="IPR004358">
    <property type="entry name" value="Sig_transdc_His_kin-like_C"/>
</dbReference>
<reference evidence="10 11" key="1">
    <citation type="submission" date="2021-03" db="EMBL/GenBank/DDBJ databases">
        <title>Fibrella sp. HMF5405 genome sequencing and assembly.</title>
        <authorList>
            <person name="Kang H."/>
            <person name="Kim H."/>
            <person name="Bae S."/>
            <person name="Joh K."/>
        </authorList>
    </citation>
    <scope>NUCLEOTIDE SEQUENCE [LARGE SCALE GENOMIC DNA]</scope>
    <source>
        <strain evidence="10 11">HMF5405</strain>
    </source>
</reference>
<dbReference type="InterPro" id="IPR001789">
    <property type="entry name" value="Sig_transdc_resp-reg_receiver"/>
</dbReference>
<dbReference type="Gene3D" id="1.10.10.60">
    <property type="entry name" value="Homeodomain-like"/>
    <property type="match status" value="1"/>
</dbReference>
<dbReference type="RefSeq" id="WP_207331840.1">
    <property type="nucleotide sequence ID" value="NZ_JAFMYW010000009.1"/>
</dbReference>
<dbReference type="PANTHER" id="PTHR43547:SF2">
    <property type="entry name" value="HYBRID SIGNAL TRANSDUCTION HISTIDINE KINASE C"/>
    <property type="match status" value="1"/>
</dbReference>
<dbReference type="InterPro" id="IPR013783">
    <property type="entry name" value="Ig-like_fold"/>
</dbReference>
<feature type="modified residue" description="4-aspartylphosphate" evidence="6">
    <location>
        <position position="1193"/>
    </location>
</feature>
<dbReference type="SMART" id="SM00387">
    <property type="entry name" value="HATPase_c"/>
    <property type="match status" value="1"/>
</dbReference>
<feature type="domain" description="Response regulatory" evidence="9">
    <location>
        <begin position="1141"/>
        <end position="1260"/>
    </location>
</feature>
<dbReference type="SUPFAM" id="SSF63825">
    <property type="entry name" value="YWTD domain"/>
    <property type="match status" value="1"/>
</dbReference>
<dbReference type="SUPFAM" id="SSF55874">
    <property type="entry name" value="ATPase domain of HSP90 chaperone/DNA topoisomerase II/histidine kinase"/>
    <property type="match status" value="1"/>
</dbReference>
<evidence type="ECO:0000256" key="4">
    <source>
        <dbReference type="ARBA" id="ARBA00023015"/>
    </source>
</evidence>
<keyword evidence="3 6" id="KW-0597">Phosphoprotein</keyword>